<feature type="domain" description="F-box protein Hrt3/FBXO9 C-terminal" evidence="3">
    <location>
        <begin position="1"/>
        <end position="77"/>
    </location>
</feature>
<dbReference type="PANTHER" id="PTHR12874">
    <property type="entry name" value="F-BOX ONLY PROTEIN 48-RELATED"/>
    <property type="match status" value="1"/>
</dbReference>
<sequence length="115" mass="13466">MFLERPRVRFDGVYISKTTYIRQGEQSLDGFYRAWHQVEYYRYIRFFPDGHVMMLTTPEEPQSIVPRLRTRNTRSNSQKQKHSFKAETALGQTAAAVHGCTWGTCSLIARQDMDT</sequence>
<dbReference type="PANTHER" id="PTHR12874:SF29">
    <property type="entry name" value="F-BOX ONLY PROTEIN 9"/>
    <property type="match status" value="1"/>
</dbReference>
<comment type="subunit">
    <text evidence="2">Part of the SCF (SKP1-CUL1-F-box) E3 ubiquitin-protein ligase complex SCF(FBXO9) composed of CUL1, SKP1, RBX1 and FBXO9. Interacts with TTI1 and TELO2; when TTI1 and TELO2 are phosphorylated by CK2.</text>
</comment>
<dbReference type="Pfam" id="PF19270">
    <property type="entry name" value="FBO_C"/>
    <property type="match status" value="1"/>
</dbReference>
<comment type="subcellular location">
    <subcellularLocation>
        <location evidence="2">Cytoplasm</location>
    </subcellularLocation>
</comment>
<comment type="function">
    <text evidence="2">Substrate recognition component of a SCF (SKP1-CUL1-F-box protein) E3 ubiquitin-protein ligase complex which mediates the ubiquitination and subsequent proteasomal degradation of target proteins and plays a role in several biological processes such as cell cycle, cell proliferation, or maintenance of chromosome stability. Ubiquitinates mTORC1-bound TTI1 and TELO2 when they are phosphorylated by CK2 following growth factor deprivation, leading to their degradation. In contrast, does not mediate ubiquitination of TTI1 and TELO2 when they are part of the mTORC2 complex. As a consequence, mTORC1 is inactivated to restrain cell growth and protein translation, while mTORC2 is the activated due to the relief of feedback inhibition by mTORC1. Plays a role in maintaining epithelial cell survival by regulating the turn-over of chromatin modulator PRMT4 through ubiquitination and degradation by the proteasomal pathway. Regulates also PPARgamma stability by facilitating PPARgamma/PPARG ubiquitination and thereby plays a role in adipocyte differentiation.</text>
</comment>
<evidence type="ECO:0000256" key="1">
    <source>
        <dbReference type="ARBA" id="ARBA00022786"/>
    </source>
</evidence>
<name>A0ABQ9W0E5_SAGOE</name>
<evidence type="ECO:0000256" key="2">
    <source>
        <dbReference type="RuleBase" id="RU369085"/>
    </source>
</evidence>
<proteinExistence type="predicted"/>
<accession>A0ABQ9W0E5</accession>
<organism evidence="4 5">
    <name type="scientific">Saguinus oedipus</name>
    <name type="common">Cotton-top tamarin</name>
    <name type="synonym">Oedipomidas oedipus</name>
    <dbReference type="NCBI Taxonomy" id="9490"/>
    <lineage>
        <taxon>Eukaryota</taxon>
        <taxon>Metazoa</taxon>
        <taxon>Chordata</taxon>
        <taxon>Craniata</taxon>
        <taxon>Vertebrata</taxon>
        <taxon>Euteleostomi</taxon>
        <taxon>Mammalia</taxon>
        <taxon>Eutheria</taxon>
        <taxon>Euarchontoglires</taxon>
        <taxon>Primates</taxon>
        <taxon>Haplorrhini</taxon>
        <taxon>Platyrrhini</taxon>
        <taxon>Cebidae</taxon>
        <taxon>Callitrichinae</taxon>
        <taxon>Saguinus</taxon>
    </lineage>
</organism>
<keyword evidence="2" id="KW-0963">Cytoplasm</keyword>
<reference evidence="4 5" key="1">
    <citation type="submission" date="2023-05" db="EMBL/GenBank/DDBJ databases">
        <title>B98-5 Cell Line De Novo Hybrid Assembly: An Optical Mapping Approach.</title>
        <authorList>
            <person name="Kananen K."/>
            <person name="Auerbach J.A."/>
            <person name="Kautto E."/>
            <person name="Blachly J.S."/>
        </authorList>
    </citation>
    <scope>NUCLEOTIDE SEQUENCE [LARGE SCALE GENOMIC DNA]</scope>
    <source>
        <strain evidence="4">B95-8</strain>
        <tissue evidence="4">Cell line</tissue>
    </source>
</reference>
<keyword evidence="5" id="KW-1185">Reference proteome</keyword>
<dbReference type="Proteomes" id="UP001266305">
    <property type="component" value="Unassembled WGS sequence"/>
</dbReference>
<evidence type="ECO:0000313" key="5">
    <source>
        <dbReference type="Proteomes" id="UP001266305"/>
    </source>
</evidence>
<comment type="pathway">
    <text evidence="2">Protein modification; protein ubiquitination.</text>
</comment>
<gene>
    <name evidence="4" type="primary">FBXO9_3</name>
    <name evidence="4" type="ORF">P7K49_008138</name>
</gene>
<dbReference type="InterPro" id="IPR045464">
    <property type="entry name" value="Hrt3/FBXO9_C"/>
</dbReference>
<keyword evidence="1 2" id="KW-0833">Ubl conjugation pathway</keyword>
<dbReference type="EMBL" id="JASSZA010000004">
    <property type="protein sequence ID" value="KAK2113872.1"/>
    <property type="molecule type" value="Genomic_DNA"/>
</dbReference>
<protein>
    <recommendedName>
        <fullName evidence="2">F-box only protein</fullName>
    </recommendedName>
</protein>
<comment type="caution">
    <text evidence="4">The sequence shown here is derived from an EMBL/GenBank/DDBJ whole genome shotgun (WGS) entry which is preliminary data.</text>
</comment>
<evidence type="ECO:0000259" key="3">
    <source>
        <dbReference type="Pfam" id="PF19270"/>
    </source>
</evidence>
<evidence type="ECO:0000313" key="4">
    <source>
        <dbReference type="EMBL" id="KAK2113872.1"/>
    </source>
</evidence>